<name>A0A4P8ISZ7_9BURK</name>
<feature type="domain" description="DNA circulation N-terminal" evidence="1">
    <location>
        <begin position="10"/>
        <end position="89"/>
    </location>
</feature>
<sequence length="426" mass="46641">MTDIIQPYITKASFRGIEFETADLGDGGGRRVITHEFPNREDWYNEDNGMSPDTGKLEGYITEPNLARKRDELKAAFKQPSAGSLYHPYERRYISARIKTWEIRASKDVLGRFDVSIEFVRESGDASPLQVTNNTGLIADTAQSLADQAVAAYLDAINAGDMTRDVRQLVDGYLSTAIAWVGQANTLSFIATNFDLRGLIAVVAAFAPGTFGTLDTALSVVDLVQGLTAVFDDRIDQPQVTMSGAPELDVETSPMTDFQPYALLMQSLRDTSDISLPRVAGTSGQIVILNNAAQAIESLVSRTALGELGKAVLDADYPDRDSAMAARYDFAQRVLNAQSQAAIDGQMEIHQMFSDMLRYVGEQFATVSDDLQPLDTLNGTVRRTSLSVAYDLYDDPTRALELIDRNGAMNGSFLPPQIQYARDATD</sequence>
<dbReference type="AlphaFoldDB" id="A0A4P8ISZ7"/>
<dbReference type="RefSeq" id="WP_137332973.1">
    <property type="nucleotide sequence ID" value="NZ_CP040077.1"/>
</dbReference>
<keyword evidence="3" id="KW-1185">Reference proteome</keyword>
<protein>
    <recommendedName>
        <fullName evidence="1">DNA circulation N-terminal domain-containing protein</fullName>
    </recommendedName>
</protein>
<proteinExistence type="predicted"/>
<dbReference type="OrthoDB" id="378644at2"/>
<dbReference type="Proteomes" id="UP000298656">
    <property type="component" value="Chromosome 1"/>
</dbReference>
<organism evidence="2 3">
    <name type="scientific">Trinickia violacea</name>
    <dbReference type="NCBI Taxonomy" id="2571746"/>
    <lineage>
        <taxon>Bacteria</taxon>
        <taxon>Pseudomonadati</taxon>
        <taxon>Pseudomonadota</taxon>
        <taxon>Betaproteobacteria</taxon>
        <taxon>Burkholderiales</taxon>
        <taxon>Burkholderiaceae</taxon>
        <taxon>Trinickia</taxon>
    </lineage>
</organism>
<gene>
    <name evidence="2" type="ORF">FAZ95_13785</name>
</gene>
<dbReference type="KEGG" id="tvl:FAZ95_13785"/>
<evidence type="ECO:0000259" key="1">
    <source>
        <dbReference type="Pfam" id="PF07157"/>
    </source>
</evidence>
<dbReference type="Pfam" id="PF07157">
    <property type="entry name" value="DNA_circ_N"/>
    <property type="match status" value="1"/>
</dbReference>
<accession>A0A4P8ISZ7</accession>
<evidence type="ECO:0000313" key="3">
    <source>
        <dbReference type="Proteomes" id="UP000298656"/>
    </source>
</evidence>
<dbReference type="InterPro" id="IPR009826">
    <property type="entry name" value="DNA_circ_N"/>
</dbReference>
<reference evidence="2 3" key="1">
    <citation type="submission" date="2019-05" db="EMBL/GenBank/DDBJ databases">
        <title>Burkholderia sp. DHOD12, isolated from subtropical forest soil.</title>
        <authorList>
            <person name="Gao Z.-H."/>
            <person name="Qiu L.-H."/>
        </authorList>
    </citation>
    <scope>NUCLEOTIDE SEQUENCE [LARGE SCALE GENOMIC DNA]</scope>
    <source>
        <strain evidence="2 3">DHOD12</strain>
    </source>
</reference>
<evidence type="ECO:0000313" key="2">
    <source>
        <dbReference type="EMBL" id="QCP50154.1"/>
    </source>
</evidence>
<dbReference type="EMBL" id="CP040077">
    <property type="protein sequence ID" value="QCP50154.1"/>
    <property type="molecule type" value="Genomic_DNA"/>
</dbReference>